<dbReference type="PROSITE" id="PS50043">
    <property type="entry name" value="HTH_LUXR_2"/>
    <property type="match status" value="1"/>
</dbReference>
<reference evidence="5 6" key="1">
    <citation type="submission" date="2019-04" db="EMBL/GenBank/DDBJ databases">
        <title>Microbes associate with the intestines of laboratory mice.</title>
        <authorList>
            <person name="Navarre W."/>
            <person name="Wong E."/>
            <person name="Huang K.C."/>
            <person name="Tropini C."/>
            <person name="Ng K."/>
            <person name="Yu B."/>
        </authorList>
    </citation>
    <scope>NUCLEOTIDE SEQUENCE [LARGE SCALE GENOMIC DNA]</scope>
    <source>
        <strain evidence="5 6">NM80_B27</strain>
    </source>
</reference>
<dbReference type="SMART" id="SM00421">
    <property type="entry name" value="HTH_LUXR"/>
    <property type="match status" value="1"/>
</dbReference>
<gene>
    <name evidence="5" type="ORF">E5986_06935</name>
</gene>
<dbReference type="Gene3D" id="1.10.10.10">
    <property type="entry name" value="Winged helix-like DNA-binding domain superfamily/Winged helix DNA-binding domain"/>
    <property type="match status" value="1"/>
</dbReference>
<dbReference type="InterPro" id="IPR036388">
    <property type="entry name" value="WH-like_DNA-bd_sf"/>
</dbReference>
<keyword evidence="1" id="KW-0805">Transcription regulation</keyword>
<keyword evidence="2" id="KW-0238">DNA-binding</keyword>
<dbReference type="InterPro" id="IPR016032">
    <property type="entry name" value="Sig_transdc_resp-reg_C-effctor"/>
</dbReference>
<dbReference type="PRINTS" id="PR00038">
    <property type="entry name" value="HTHLUXR"/>
</dbReference>
<dbReference type="GO" id="GO:0003677">
    <property type="term" value="F:DNA binding"/>
    <property type="evidence" value="ECO:0007669"/>
    <property type="project" value="UniProtKB-KW"/>
</dbReference>
<evidence type="ECO:0000259" key="4">
    <source>
        <dbReference type="PROSITE" id="PS50043"/>
    </source>
</evidence>
<dbReference type="PANTHER" id="PTHR44688">
    <property type="entry name" value="DNA-BINDING TRANSCRIPTIONAL ACTIVATOR DEVR_DOSR"/>
    <property type="match status" value="1"/>
</dbReference>
<evidence type="ECO:0000313" key="5">
    <source>
        <dbReference type="EMBL" id="THG37186.1"/>
    </source>
</evidence>
<feature type="domain" description="HTH luxR-type" evidence="4">
    <location>
        <begin position="8"/>
        <end position="73"/>
    </location>
</feature>
<accession>A0A4S4G4R7</accession>
<protein>
    <submittedName>
        <fullName evidence="5">Response regulator transcription factor</fullName>
    </submittedName>
</protein>
<evidence type="ECO:0000256" key="3">
    <source>
        <dbReference type="ARBA" id="ARBA00023163"/>
    </source>
</evidence>
<evidence type="ECO:0000256" key="1">
    <source>
        <dbReference type="ARBA" id="ARBA00023015"/>
    </source>
</evidence>
<dbReference type="PROSITE" id="PS00622">
    <property type="entry name" value="HTH_LUXR_1"/>
    <property type="match status" value="1"/>
</dbReference>
<organism evidence="5 6">
    <name type="scientific">Adlercreutzia caecimuris</name>
    <dbReference type="NCBI Taxonomy" id="671266"/>
    <lineage>
        <taxon>Bacteria</taxon>
        <taxon>Bacillati</taxon>
        <taxon>Actinomycetota</taxon>
        <taxon>Coriobacteriia</taxon>
        <taxon>Eggerthellales</taxon>
        <taxon>Eggerthellaceae</taxon>
        <taxon>Adlercreutzia</taxon>
    </lineage>
</organism>
<dbReference type="Proteomes" id="UP000308978">
    <property type="component" value="Unassembled WGS sequence"/>
</dbReference>
<name>A0A4S4G4R7_9ACTN</name>
<evidence type="ECO:0000313" key="6">
    <source>
        <dbReference type="Proteomes" id="UP000308978"/>
    </source>
</evidence>
<dbReference type="PANTHER" id="PTHR44688:SF16">
    <property type="entry name" value="DNA-BINDING TRANSCRIPTIONAL ACTIVATOR DEVR_DOSR"/>
    <property type="match status" value="1"/>
</dbReference>
<comment type="caution">
    <text evidence="5">The sequence shown here is derived from an EMBL/GenBank/DDBJ whole genome shotgun (WGS) entry which is preliminary data.</text>
</comment>
<dbReference type="CDD" id="cd06170">
    <property type="entry name" value="LuxR_C_like"/>
    <property type="match status" value="1"/>
</dbReference>
<dbReference type="EMBL" id="SSTJ01000007">
    <property type="protein sequence ID" value="THG37186.1"/>
    <property type="molecule type" value="Genomic_DNA"/>
</dbReference>
<sequence>MRAPMILVTDPDHGLTLREQQILYYIAGGLSNKEIAGRLTLSEQTVKAHLSHMTAKSGRANRAALVTYGFETGILRRC</sequence>
<dbReference type="AlphaFoldDB" id="A0A4S4G4R7"/>
<dbReference type="GO" id="GO:0006355">
    <property type="term" value="P:regulation of DNA-templated transcription"/>
    <property type="evidence" value="ECO:0007669"/>
    <property type="project" value="InterPro"/>
</dbReference>
<dbReference type="Pfam" id="PF00196">
    <property type="entry name" value="GerE"/>
    <property type="match status" value="1"/>
</dbReference>
<proteinExistence type="predicted"/>
<evidence type="ECO:0000256" key="2">
    <source>
        <dbReference type="ARBA" id="ARBA00023125"/>
    </source>
</evidence>
<keyword evidence="3" id="KW-0804">Transcription</keyword>
<dbReference type="InterPro" id="IPR000792">
    <property type="entry name" value="Tscrpt_reg_LuxR_C"/>
</dbReference>
<dbReference type="SUPFAM" id="SSF46894">
    <property type="entry name" value="C-terminal effector domain of the bipartite response regulators"/>
    <property type="match status" value="1"/>
</dbReference>